<dbReference type="EMBL" id="MU129433">
    <property type="protein sequence ID" value="KAF9503144.1"/>
    <property type="molecule type" value="Genomic_DNA"/>
</dbReference>
<proteinExistence type="predicted"/>
<accession>A0A9P6ADH7</accession>
<protein>
    <submittedName>
        <fullName evidence="1">Uncharacterized protein</fullName>
    </submittedName>
</protein>
<comment type="caution">
    <text evidence="1">The sequence shown here is derived from an EMBL/GenBank/DDBJ whole genome shotgun (WGS) entry which is preliminary data.</text>
</comment>
<dbReference type="AlphaFoldDB" id="A0A9P6ADH7"/>
<sequence length="368" mass="40214">MGRGEERYMAMVNDDRFFVQFLQPLHTIQSTWGGVGRVKAVLGGILALLKQWFSPGGTEFDPGGLIPAGGGADVDPWLKPAKNPPPLGIWSGLIALVIGCIHRVIEDTQGPMHTNFESSGWGDQYLLWLSFMLFAGFIASGNHQNPGQPWHNVQAAHTAPALRPALFMLLAYHGGVGHKGEEEGGFWGVVMTLGLAGCSVRTGNFRCNSTPVPKQLQKETAQHSIVRIDITICFGTCLIRAITGVELHRKLPVRTEQPASPRVITTPQKPWGVWIRLARVLVVPTGNKTGKKHKMTTRGDTGPPNHWILCPVVKNQVPERKDERRSNPGAPAHQKLIQVWVTLGEVWVNPGLQQKSGFTATCPKLAQG</sequence>
<reference evidence="1" key="1">
    <citation type="journal article" date="2020" name="Nat. Commun.">
        <title>Large-scale genome sequencing of mycorrhizal fungi provides insights into the early evolution of symbiotic traits.</title>
        <authorList>
            <person name="Miyauchi S."/>
            <person name="Kiss E."/>
            <person name="Kuo A."/>
            <person name="Drula E."/>
            <person name="Kohler A."/>
            <person name="Sanchez-Garcia M."/>
            <person name="Morin E."/>
            <person name="Andreopoulos B."/>
            <person name="Barry K.W."/>
            <person name="Bonito G."/>
            <person name="Buee M."/>
            <person name="Carver A."/>
            <person name="Chen C."/>
            <person name="Cichocki N."/>
            <person name="Clum A."/>
            <person name="Culley D."/>
            <person name="Crous P.W."/>
            <person name="Fauchery L."/>
            <person name="Girlanda M."/>
            <person name="Hayes R.D."/>
            <person name="Keri Z."/>
            <person name="LaButti K."/>
            <person name="Lipzen A."/>
            <person name="Lombard V."/>
            <person name="Magnuson J."/>
            <person name="Maillard F."/>
            <person name="Murat C."/>
            <person name="Nolan M."/>
            <person name="Ohm R.A."/>
            <person name="Pangilinan J."/>
            <person name="Pereira M.F."/>
            <person name="Perotto S."/>
            <person name="Peter M."/>
            <person name="Pfister S."/>
            <person name="Riley R."/>
            <person name="Sitrit Y."/>
            <person name="Stielow J.B."/>
            <person name="Szollosi G."/>
            <person name="Zifcakova L."/>
            <person name="Stursova M."/>
            <person name="Spatafora J.W."/>
            <person name="Tedersoo L."/>
            <person name="Vaario L.M."/>
            <person name="Yamada A."/>
            <person name="Yan M."/>
            <person name="Wang P."/>
            <person name="Xu J."/>
            <person name="Bruns T."/>
            <person name="Baldrian P."/>
            <person name="Vilgalys R."/>
            <person name="Dunand C."/>
            <person name="Henrissat B."/>
            <person name="Grigoriev I.V."/>
            <person name="Hibbett D."/>
            <person name="Nagy L.G."/>
            <person name="Martin F.M."/>
        </authorList>
    </citation>
    <scope>NUCLEOTIDE SEQUENCE</scope>
    <source>
        <strain evidence="1">UP504</strain>
    </source>
</reference>
<keyword evidence="2" id="KW-1185">Reference proteome</keyword>
<evidence type="ECO:0000313" key="1">
    <source>
        <dbReference type="EMBL" id="KAF9503144.1"/>
    </source>
</evidence>
<organism evidence="1 2">
    <name type="scientific">Hydnum rufescens UP504</name>
    <dbReference type="NCBI Taxonomy" id="1448309"/>
    <lineage>
        <taxon>Eukaryota</taxon>
        <taxon>Fungi</taxon>
        <taxon>Dikarya</taxon>
        <taxon>Basidiomycota</taxon>
        <taxon>Agaricomycotina</taxon>
        <taxon>Agaricomycetes</taxon>
        <taxon>Cantharellales</taxon>
        <taxon>Hydnaceae</taxon>
        <taxon>Hydnum</taxon>
    </lineage>
</organism>
<dbReference type="Proteomes" id="UP000886523">
    <property type="component" value="Unassembled WGS sequence"/>
</dbReference>
<gene>
    <name evidence="1" type="ORF">BS47DRAFT_1369763</name>
</gene>
<name>A0A9P6ADH7_9AGAM</name>
<evidence type="ECO:0000313" key="2">
    <source>
        <dbReference type="Proteomes" id="UP000886523"/>
    </source>
</evidence>